<keyword evidence="1" id="KW-1133">Transmembrane helix</keyword>
<dbReference type="InterPro" id="IPR009305">
    <property type="entry name" value="Mpo1-like"/>
</dbReference>
<keyword evidence="3" id="KW-1185">Reference proteome</keyword>
<dbReference type="PANTHER" id="PTHR34205:SF2">
    <property type="entry name" value="DUF962 DOMAIN-CONTAINING PROTEIN"/>
    <property type="match status" value="1"/>
</dbReference>
<feature type="transmembrane region" description="Helical" evidence="1">
    <location>
        <begin position="27"/>
        <end position="44"/>
    </location>
</feature>
<evidence type="ECO:0000313" key="2">
    <source>
        <dbReference type="EMBL" id="RIW14605.1"/>
    </source>
</evidence>
<reference evidence="2 3" key="1">
    <citation type="submission" date="2018-09" db="EMBL/GenBank/DDBJ databases">
        <authorList>
            <person name="Wang X."/>
            <person name="Du Z."/>
        </authorList>
    </citation>
    <scope>NUCLEOTIDE SEQUENCE [LARGE SCALE GENOMIC DNA]</scope>
    <source>
        <strain evidence="2 3">N3</strain>
    </source>
</reference>
<protein>
    <submittedName>
        <fullName evidence="2">DUF962 domain-containing protein</fullName>
    </submittedName>
</protein>
<sequence>MEKKYKTLREFYPYYLEEHQNPTCRKLHFVGTGLIFIILAAGIITGNYYWLISIPFVGYGFAWVGHFFFEKNKPATFQYPFYSLASDFMLFFDLLAGKEKFK</sequence>
<proteinExistence type="predicted"/>
<keyword evidence="1" id="KW-0812">Transmembrane</keyword>
<keyword evidence="1" id="KW-0472">Membrane</keyword>
<dbReference type="PANTHER" id="PTHR34205">
    <property type="entry name" value="TRANSMEMBRANE PROTEIN"/>
    <property type="match status" value="1"/>
</dbReference>
<comment type="caution">
    <text evidence="2">The sequence shown here is derived from an EMBL/GenBank/DDBJ whole genome shotgun (WGS) entry which is preliminary data.</text>
</comment>
<accession>A0A418PQS9</accession>
<dbReference type="RefSeq" id="WP_119478403.1">
    <property type="nucleotide sequence ID" value="NZ_QXML01000006.1"/>
</dbReference>
<dbReference type="AlphaFoldDB" id="A0A418PQS9"/>
<dbReference type="Proteomes" id="UP000283522">
    <property type="component" value="Unassembled WGS sequence"/>
</dbReference>
<evidence type="ECO:0000256" key="1">
    <source>
        <dbReference type="SAM" id="Phobius"/>
    </source>
</evidence>
<dbReference type="EMBL" id="QXML01000006">
    <property type="protein sequence ID" value="RIW14605.1"/>
    <property type="molecule type" value="Genomic_DNA"/>
</dbReference>
<feature type="transmembrane region" description="Helical" evidence="1">
    <location>
        <begin position="50"/>
        <end position="69"/>
    </location>
</feature>
<name>A0A418PQS9_9BACT</name>
<dbReference type="Pfam" id="PF06127">
    <property type="entry name" value="Mpo1-like"/>
    <property type="match status" value="1"/>
</dbReference>
<dbReference type="OrthoDB" id="7356072at2"/>
<evidence type="ECO:0000313" key="3">
    <source>
        <dbReference type="Proteomes" id="UP000283522"/>
    </source>
</evidence>
<organism evidence="2 3">
    <name type="scientific">Algoriphagus lacus</name>
    <dbReference type="NCBI Taxonomy" id="2056311"/>
    <lineage>
        <taxon>Bacteria</taxon>
        <taxon>Pseudomonadati</taxon>
        <taxon>Bacteroidota</taxon>
        <taxon>Cytophagia</taxon>
        <taxon>Cytophagales</taxon>
        <taxon>Cyclobacteriaceae</taxon>
        <taxon>Algoriphagus</taxon>
    </lineage>
</organism>
<gene>
    <name evidence="2" type="ORF">D0X99_13745</name>
</gene>